<accession>A0AAD1TFC1</accession>
<evidence type="ECO:0000256" key="6">
    <source>
        <dbReference type="PROSITE-ProRule" id="PRU00039"/>
    </source>
</evidence>
<evidence type="ECO:0000256" key="1">
    <source>
        <dbReference type="ARBA" id="ARBA00004613"/>
    </source>
</evidence>
<dbReference type="InterPro" id="IPR014853">
    <property type="entry name" value="VWF/SSPO/ZAN-like_Cys-rich_dom"/>
</dbReference>
<dbReference type="SMART" id="SM00216">
    <property type="entry name" value="VWD"/>
    <property type="match status" value="1"/>
</dbReference>
<dbReference type="InterPro" id="IPR001846">
    <property type="entry name" value="VWF_type-D"/>
</dbReference>
<evidence type="ECO:0000256" key="5">
    <source>
        <dbReference type="ARBA" id="ARBA00061260"/>
    </source>
</evidence>
<name>A0AAD1TFC1_PELCU</name>
<evidence type="ECO:0000256" key="7">
    <source>
        <dbReference type="SAM" id="MobiDB-lite"/>
    </source>
</evidence>
<dbReference type="CDD" id="cd19941">
    <property type="entry name" value="TIL"/>
    <property type="match status" value="1"/>
</dbReference>
<protein>
    <recommendedName>
        <fullName evidence="14">Otogelin</fullName>
    </recommendedName>
</protein>
<gene>
    <name evidence="12" type="ORF">PECUL_23A047152</name>
</gene>
<dbReference type="PROSITE" id="PS01225">
    <property type="entry name" value="CTCK_2"/>
    <property type="match status" value="1"/>
</dbReference>
<feature type="region of interest" description="Disordered" evidence="7">
    <location>
        <begin position="336"/>
        <end position="357"/>
    </location>
</feature>
<evidence type="ECO:0000313" key="13">
    <source>
        <dbReference type="Proteomes" id="UP001295444"/>
    </source>
</evidence>
<evidence type="ECO:0000259" key="11">
    <source>
        <dbReference type="PROSITE" id="PS51233"/>
    </source>
</evidence>
<feature type="chain" id="PRO_5041981578" description="Otogelin" evidence="9">
    <location>
        <begin position="22"/>
        <end position="1390"/>
    </location>
</feature>
<organism evidence="12 13">
    <name type="scientific">Pelobates cultripes</name>
    <name type="common">Western spadefoot toad</name>
    <dbReference type="NCBI Taxonomy" id="61616"/>
    <lineage>
        <taxon>Eukaryota</taxon>
        <taxon>Metazoa</taxon>
        <taxon>Chordata</taxon>
        <taxon>Craniata</taxon>
        <taxon>Vertebrata</taxon>
        <taxon>Euteleostomi</taxon>
        <taxon>Amphibia</taxon>
        <taxon>Batrachia</taxon>
        <taxon>Anura</taxon>
        <taxon>Pelobatoidea</taxon>
        <taxon>Pelobatidae</taxon>
        <taxon>Pelobates</taxon>
    </lineage>
</organism>
<evidence type="ECO:0000256" key="8">
    <source>
        <dbReference type="SAM" id="Phobius"/>
    </source>
</evidence>
<dbReference type="InterPro" id="IPR050780">
    <property type="entry name" value="Mucin_vWF_Thrombospondin_sf"/>
</dbReference>
<comment type="subcellular location">
    <subcellularLocation>
        <location evidence="1">Secreted</location>
    </subcellularLocation>
</comment>
<dbReference type="PANTHER" id="PTHR11339">
    <property type="entry name" value="EXTRACELLULAR MATRIX GLYCOPROTEIN RELATED"/>
    <property type="match status" value="1"/>
</dbReference>
<dbReference type="GO" id="GO:0005615">
    <property type="term" value="C:extracellular space"/>
    <property type="evidence" value="ECO:0007669"/>
    <property type="project" value="TreeGrafter"/>
</dbReference>
<sequence length="1390" mass="153370">MIIHVGIRVSLFVLPMMYMMCDNRECLRDFTAKLSPRSTCDWKYDACSSACFRTCRDPDGEHCKDVPRTSVTLELSQFEVSLGGPEAPAPWAPLTLAHSKSVLYVCALLLFLSGTALPGPLYIRGLTKEKLKVRFSSIVLSLQTVKISKTSSCQTSQLTSTLESTTKVPTLTSHLPLLTIQTKIEPTTPITKIHTSSEVKSSMTSIVSILTSPGDLIHLSTSPELHMTDGETTFQTSNVTTQTPTESLNLTVEYKSPEVTVTSPIIFNATETSTDKISTRHIVITEEQETMGYTSPIHELGNVTGSLKSIPYTERTLLPTDFPARDTFSSSAQTFSKEAISSTSPEPSSTYSTSNVTEPLLSTTSIFPLSETTASFSTTSPLKTHLTTERKTLLTEAVNITHITSLVTALNTTSTPVATPTPITLFPSAMSTSTAKTTLPEETQLISRSSTQLEGVSETLATHQPTPTKSVSARLVTEETSMPEVIITRDTVSGEPKTQFLLTTTHTPQTGYSVTEELASKLPDIVTLQTTHAFDLYMFNMLSAKFIYTIQCFSTGNHSEGRTLDTLSCSSSANCPNASAAELSALPYTENDCIKHICVDGQLIQVNKSQHCPYNATQPSCGLLGFAVQINGDKCCPKWECACRCSIFSDMSFVTFDGSYLALFKEASYILSLTEDESITVQVSKCKPTNGNNNRSEVTLCLSALELTHLSNQIFIDRLNRKVAVNSRYAWPMVRKYGYRIVDTGNMYLIDTPTNVKIQWFHSTGLMIIESNATSKPMSMGLCGFCDGNTTNDFILPNGRILGKSDDAAEFLDSWQVPYTLKYVGKERHQDVNCSVTDCSECFGMILNQAFASCHPYVSPDAFCELWVQDIEYIEDHCKALTAYASMCHKFNICIEWRSPDYCPFQCPETQRYQSCLPVCDVPRTCQNNEIDLHDTESCSALTEGCVCAQGTILHRSYSTLCIPEAKCACTDSGGMPHAIGDVWKTSLSGCCMHKCVDNDSIVPMEYNCSDVPEPHCSRYGEIIISVSDNQTCCPRKVCVCNQTKCDDLIPECGITEKLSSYYQEDSCCPKYKCACNMCTDHIPNCRDGEILMVDGNFTDRCCPPYQCECSCNTYPKPECKLGEKLQIDEEWKDSAANVCNCTVYKCVKDTVCLSKDRGVLRPGQTIIEHTVDGICHSTHCTDSVDPVTKYHRLNITSLNCAAKCEPNQVYVPPRDLATCCGNCKNMSCVQTLLNGTLLSHRPGTSWNSKCVKYDCTNTSVGPVLVTSAINCPPFNETECIKMGGYVVSFLDGCCKTCKEDGKFCKRVTVRMTIRKNDCRSNTPVNIVSCDGKCPSASIYNYNINTYARFCKCCRELGLQRRVVQLYCSANSTWVNYSIQEPTDCSCQWS</sequence>
<evidence type="ECO:0008006" key="14">
    <source>
        <dbReference type="Google" id="ProtNLM"/>
    </source>
</evidence>
<evidence type="ECO:0000256" key="2">
    <source>
        <dbReference type="ARBA" id="ARBA00022525"/>
    </source>
</evidence>
<feature type="transmembrane region" description="Helical" evidence="8">
    <location>
        <begin position="102"/>
        <end position="123"/>
    </location>
</feature>
<comment type="similarity">
    <text evidence="5">Belongs to the otogelin family.</text>
</comment>
<feature type="domain" description="VWFD" evidence="11">
    <location>
        <begin position="643"/>
        <end position="823"/>
    </location>
</feature>
<evidence type="ECO:0000256" key="4">
    <source>
        <dbReference type="ARBA" id="ARBA00023180"/>
    </source>
</evidence>
<dbReference type="SUPFAM" id="SSF57567">
    <property type="entry name" value="Serine protease inhibitors"/>
    <property type="match status" value="1"/>
</dbReference>
<keyword evidence="9" id="KW-0732">Signal</keyword>
<dbReference type="InterPro" id="IPR036084">
    <property type="entry name" value="Ser_inhib-like_sf"/>
</dbReference>
<dbReference type="GO" id="GO:0031012">
    <property type="term" value="C:extracellular matrix"/>
    <property type="evidence" value="ECO:0007669"/>
    <property type="project" value="TreeGrafter"/>
</dbReference>
<dbReference type="SMART" id="SM00041">
    <property type="entry name" value="CT"/>
    <property type="match status" value="1"/>
</dbReference>
<keyword evidence="13" id="KW-1185">Reference proteome</keyword>
<keyword evidence="3 6" id="KW-1015">Disulfide bond</keyword>
<feature type="compositionally biased region" description="Low complexity" evidence="7">
    <location>
        <begin position="341"/>
        <end position="354"/>
    </location>
</feature>
<feature type="domain" description="CTCK" evidence="10">
    <location>
        <begin position="1305"/>
        <end position="1390"/>
    </location>
</feature>
<evidence type="ECO:0000259" key="10">
    <source>
        <dbReference type="PROSITE" id="PS01225"/>
    </source>
</evidence>
<dbReference type="InterPro" id="IPR058755">
    <property type="entry name" value="Fn1-VW_OTOGL"/>
</dbReference>
<dbReference type="PROSITE" id="PS51233">
    <property type="entry name" value="VWFD"/>
    <property type="match status" value="1"/>
</dbReference>
<dbReference type="EMBL" id="OW240923">
    <property type="protein sequence ID" value="CAH2325672.1"/>
    <property type="molecule type" value="Genomic_DNA"/>
</dbReference>
<reference evidence="12" key="1">
    <citation type="submission" date="2022-03" db="EMBL/GenBank/DDBJ databases">
        <authorList>
            <person name="Alioto T."/>
            <person name="Alioto T."/>
            <person name="Gomez Garrido J."/>
        </authorList>
    </citation>
    <scope>NUCLEOTIDE SEQUENCE</scope>
</reference>
<evidence type="ECO:0000256" key="9">
    <source>
        <dbReference type="SAM" id="SignalP"/>
    </source>
</evidence>
<proteinExistence type="inferred from homology"/>
<dbReference type="Pfam" id="PF25960">
    <property type="entry name" value="Fn1-VW_OTOGL"/>
    <property type="match status" value="1"/>
</dbReference>
<dbReference type="Pfam" id="PF00094">
    <property type="entry name" value="VWD"/>
    <property type="match status" value="1"/>
</dbReference>
<dbReference type="PANTHER" id="PTHR11339:SF228">
    <property type="entry name" value="OTOGELIN"/>
    <property type="match status" value="1"/>
</dbReference>
<keyword evidence="4" id="KW-0325">Glycoprotein</keyword>
<feature type="signal peptide" evidence="9">
    <location>
        <begin position="1"/>
        <end position="21"/>
    </location>
</feature>
<comment type="caution">
    <text evidence="6">Lacks conserved residue(s) required for the propagation of feature annotation.</text>
</comment>
<keyword evidence="2" id="KW-0964">Secreted</keyword>
<keyword evidence="8" id="KW-1133">Transmembrane helix</keyword>
<dbReference type="SMART" id="SM00832">
    <property type="entry name" value="C8"/>
    <property type="match status" value="1"/>
</dbReference>
<keyword evidence="8" id="KW-0472">Membrane</keyword>
<dbReference type="InterPro" id="IPR006207">
    <property type="entry name" value="Cys_knot_C"/>
</dbReference>
<evidence type="ECO:0000256" key="3">
    <source>
        <dbReference type="ARBA" id="ARBA00023157"/>
    </source>
</evidence>
<dbReference type="Proteomes" id="UP001295444">
    <property type="component" value="Chromosome 12"/>
</dbReference>
<evidence type="ECO:0000313" key="12">
    <source>
        <dbReference type="EMBL" id="CAH2325672.1"/>
    </source>
</evidence>
<keyword evidence="8" id="KW-0812">Transmembrane</keyword>
<feature type="disulfide bond" evidence="6">
    <location>
        <begin position="1319"/>
        <end position="1368"/>
    </location>
</feature>
<dbReference type="Gene3D" id="2.10.25.10">
    <property type="entry name" value="Laminin"/>
    <property type="match status" value="1"/>
</dbReference>